<evidence type="ECO:0000256" key="4">
    <source>
        <dbReference type="ARBA" id="ARBA00023274"/>
    </source>
</evidence>
<dbReference type="Pfam" id="PF01922">
    <property type="entry name" value="SRP19"/>
    <property type="match status" value="1"/>
</dbReference>
<dbReference type="PANTHER" id="PTHR17453">
    <property type="entry name" value="SIGNAL RECOGNITION PARTICLE 19 KD PROTEIN"/>
    <property type="match status" value="1"/>
</dbReference>
<dbReference type="eggNOG" id="KOG3198">
    <property type="taxonomic scope" value="Eukaryota"/>
</dbReference>
<evidence type="ECO:0000313" key="6">
    <source>
        <dbReference type="Proteomes" id="UP000013827"/>
    </source>
</evidence>
<dbReference type="RefSeq" id="XP_005793221.1">
    <property type="nucleotide sequence ID" value="XM_005793164.1"/>
</dbReference>
<dbReference type="GO" id="GO:0008312">
    <property type="term" value="F:7S RNA binding"/>
    <property type="evidence" value="ECO:0007669"/>
    <property type="project" value="InterPro"/>
</dbReference>
<evidence type="ECO:0000256" key="2">
    <source>
        <dbReference type="ARBA" id="ARBA00022490"/>
    </source>
</evidence>
<evidence type="ECO:0000256" key="1">
    <source>
        <dbReference type="ARBA" id="ARBA00004496"/>
    </source>
</evidence>
<dbReference type="PaxDb" id="2903-EOD40792"/>
<dbReference type="EnsemblProtists" id="EOD40792">
    <property type="protein sequence ID" value="EOD40792"/>
    <property type="gene ID" value="EMIHUDRAFT_77625"/>
</dbReference>
<dbReference type="STRING" id="2903.R1E069"/>
<dbReference type="InterPro" id="IPR036521">
    <property type="entry name" value="SRP19-like_sf"/>
</dbReference>
<dbReference type="Proteomes" id="UP000013827">
    <property type="component" value="Unassembled WGS sequence"/>
</dbReference>
<dbReference type="InterPro" id="IPR002778">
    <property type="entry name" value="Signal_recog_particle_SRP19"/>
</dbReference>
<dbReference type="HOGENOM" id="CLU_2783743_0_0_1"/>
<dbReference type="AlphaFoldDB" id="A0A0D3KYF7"/>
<proteinExistence type="predicted"/>
<accession>A0A0D3KYF7</accession>
<dbReference type="GO" id="GO:0006617">
    <property type="term" value="P:SRP-dependent cotranslational protein targeting to membrane, signal sequence recognition"/>
    <property type="evidence" value="ECO:0007669"/>
    <property type="project" value="TreeGrafter"/>
</dbReference>
<evidence type="ECO:0000313" key="5">
    <source>
        <dbReference type="EnsemblProtists" id="EOD40792"/>
    </source>
</evidence>
<dbReference type="SUPFAM" id="SSF69695">
    <property type="entry name" value="SRP19"/>
    <property type="match status" value="1"/>
</dbReference>
<comment type="subcellular location">
    <subcellularLocation>
        <location evidence="1">Cytoplasm</location>
    </subcellularLocation>
</comment>
<name>A0A0D3KYF7_EMIH1</name>
<evidence type="ECO:0008006" key="7">
    <source>
        <dbReference type="Google" id="ProtNLM"/>
    </source>
</evidence>
<dbReference type="GO" id="GO:0005786">
    <property type="term" value="C:signal recognition particle, endoplasmic reticulum targeting"/>
    <property type="evidence" value="ECO:0007669"/>
    <property type="project" value="UniProtKB-KW"/>
</dbReference>
<dbReference type="OMA" id="YPQEPFE"/>
<dbReference type="Gene3D" id="3.30.56.30">
    <property type="entry name" value="Signal recognition particle, SRP19-like subunit"/>
    <property type="match status" value="1"/>
</dbReference>
<dbReference type="PANTHER" id="PTHR17453:SF0">
    <property type="entry name" value="SIGNAL RECOGNITION PARTICLE 19 KDA PROTEIN"/>
    <property type="match status" value="1"/>
</dbReference>
<evidence type="ECO:0000256" key="3">
    <source>
        <dbReference type="ARBA" id="ARBA00023135"/>
    </source>
</evidence>
<keyword evidence="2" id="KW-0963">Cytoplasm</keyword>
<reference evidence="5" key="2">
    <citation type="submission" date="2024-10" db="UniProtKB">
        <authorList>
            <consortium name="EnsemblProtists"/>
        </authorList>
    </citation>
    <scope>IDENTIFICATION</scope>
</reference>
<reference evidence="6" key="1">
    <citation type="journal article" date="2013" name="Nature">
        <title>Pan genome of the phytoplankton Emiliania underpins its global distribution.</title>
        <authorList>
            <person name="Read B.A."/>
            <person name="Kegel J."/>
            <person name="Klute M.J."/>
            <person name="Kuo A."/>
            <person name="Lefebvre S.C."/>
            <person name="Maumus F."/>
            <person name="Mayer C."/>
            <person name="Miller J."/>
            <person name="Monier A."/>
            <person name="Salamov A."/>
            <person name="Young J."/>
            <person name="Aguilar M."/>
            <person name="Claverie J.M."/>
            <person name="Frickenhaus S."/>
            <person name="Gonzalez K."/>
            <person name="Herman E.K."/>
            <person name="Lin Y.C."/>
            <person name="Napier J."/>
            <person name="Ogata H."/>
            <person name="Sarno A.F."/>
            <person name="Shmutz J."/>
            <person name="Schroeder D."/>
            <person name="de Vargas C."/>
            <person name="Verret F."/>
            <person name="von Dassow P."/>
            <person name="Valentin K."/>
            <person name="Van de Peer Y."/>
            <person name="Wheeler G."/>
            <person name="Dacks J.B."/>
            <person name="Delwiche C.F."/>
            <person name="Dyhrman S.T."/>
            <person name="Glockner G."/>
            <person name="John U."/>
            <person name="Richards T."/>
            <person name="Worden A.Z."/>
            <person name="Zhang X."/>
            <person name="Grigoriev I.V."/>
            <person name="Allen A.E."/>
            <person name="Bidle K."/>
            <person name="Borodovsky M."/>
            <person name="Bowler C."/>
            <person name="Brownlee C."/>
            <person name="Cock J.M."/>
            <person name="Elias M."/>
            <person name="Gladyshev V.N."/>
            <person name="Groth M."/>
            <person name="Guda C."/>
            <person name="Hadaegh A."/>
            <person name="Iglesias-Rodriguez M.D."/>
            <person name="Jenkins J."/>
            <person name="Jones B.M."/>
            <person name="Lawson T."/>
            <person name="Leese F."/>
            <person name="Lindquist E."/>
            <person name="Lobanov A."/>
            <person name="Lomsadze A."/>
            <person name="Malik S.B."/>
            <person name="Marsh M.E."/>
            <person name="Mackinder L."/>
            <person name="Mock T."/>
            <person name="Mueller-Roeber B."/>
            <person name="Pagarete A."/>
            <person name="Parker M."/>
            <person name="Probert I."/>
            <person name="Quesneville H."/>
            <person name="Raines C."/>
            <person name="Rensing S.A."/>
            <person name="Riano-Pachon D.M."/>
            <person name="Richier S."/>
            <person name="Rokitta S."/>
            <person name="Shiraiwa Y."/>
            <person name="Soanes D.M."/>
            <person name="van der Giezen M."/>
            <person name="Wahlund T.M."/>
            <person name="Williams B."/>
            <person name="Wilson W."/>
            <person name="Wolfe G."/>
            <person name="Wurch L.L."/>
        </authorList>
    </citation>
    <scope>NUCLEOTIDE SEQUENCE</scope>
</reference>
<sequence length="69" mass="7615">YLDSKASLADGRRIAVEHAAESPTLQEIAEVLEHLGYTPALEDKRYPRNALARGRVRVNLKDAPTGELT</sequence>
<keyword evidence="4" id="KW-0687">Ribonucleoprotein</keyword>
<dbReference type="KEGG" id="ehx:EMIHUDRAFT_77625"/>
<organism evidence="5 6">
    <name type="scientific">Emiliania huxleyi (strain CCMP1516)</name>
    <dbReference type="NCBI Taxonomy" id="280463"/>
    <lineage>
        <taxon>Eukaryota</taxon>
        <taxon>Haptista</taxon>
        <taxon>Haptophyta</taxon>
        <taxon>Prymnesiophyceae</taxon>
        <taxon>Isochrysidales</taxon>
        <taxon>Noelaerhabdaceae</taxon>
        <taxon>Emiliania</taxon>
    </lineage>
</organism>
<protein>
    <recommendedName>
        <fullName evidence="7">PUB domain-containing protein</fullName>
    </recommendedName>
</protein>
<keyword evidence="3" id="KW-0733">Signal recognition particle</keyword>
<keyword evidence="6" id="KW-1185">Reference proteome</keyword>
<dbReference type="GeneID" id="17286065"/>